<dbReference type="InterPro" id="IPR005814">
    <property type="entry name" value="Aminotrans_3"/>
</dbReference>
<dbReference type="InterPro" id="IPR015422">
    <property type="entry name" value="PyrdxlP-dep_Trfase_small"/>
</dbReference>
<dbReference type="PANTHER" id="PTHR43713">
    <property type="entry name" value="GLUTAMATE-1-SEMIALDEHYDE 2,1-AMINOMUTASE"/>
    <property type="match status" value="1"/>
</dbReference>
<reference evidence="3" key="1">
    <citation type="submission" date="2020-05" db="EMBL/GenBank/DDBJ databases">
        <authorList>
            <person name="Chiriac C."/>
            <person name="Salcher M."/>
            <person name="Ghai R."/>
            <person name="Kavagutti S V."/>
        </authorList>
    </citation>
    <scope>NUCLEOTIDE SEQUENCE</scope>
</reference>
<dbReference type="EMBL" id="CAEZUG010000082">
    <property type="protein sequence ID" value="CAB4600315.1"/>
    <property type="molecule type" value="Genomic_DNA"/>
</dbReference>
<dbReference type="InterPro" id="IPR015424">
    <property type="entry name" value="PyrdxlP-dep_Trfase"/>
</dbReference>
<protein>
    <submittedName>
        <fullName evidence="3">Unannotated protein</fullName>
    </submittedName>
</protein>
<comment type="cofactor">
    <cofactor evidence="1">
        <name>pyridoxal 5'-phosphate</name>
        <dbReference type="ChEBI" id="CHEBI:597326"/>
    </cofactor>
</comment>
<organism evidence="3">
    <name type="scientific">freshwater metagenome</name>
    <dbReference type="NCBI Taxonomy" id="449393"/>
    <lineage>
        <taxon>unclassified sequences</taxon>
        <taxon>metagenomes</taxon>
        <taxon>ecological metagenomes</taxon>
    </lineage>
</organism>
<evidence type="ECO:0000256" key="2">
    <source>
        <dbReference type="ARBA" id="ARBA00022898"/>
    </source>
</evidence>
<dbReference type="InterPro" id="IPR015421">
    <property type="entry name" value="PyrdxlP-dep_Trfase_major"/>
</dbReference>
<proteinExistence type="predicted"/>
<dbReference type="PANTHER" id="PTHR43713:SF3">
    <property type="entry name" value="GLUTAMATE-1-SEMIALDEHYDE 2,1-AMINOMUTASE 1, CHLOROPLASTIC-RELATED"/>
    <property type="match status" value="1"/>
</dbReference>
<dbReference type="Gene3D" id="3.90.1150.10">
    <property type="entry name" value="Aspartate Aminotransferase, domain 1"/>
    <property type="match status" value="1"/>
</dbReference>
<dbReference type="GO" id="GO:0008483">
    <property type="term" value="F:transaminase activity"/>
    <property type="evidence" value="ECO:0007669"/>
    <property type="project" value="InterPro"/>
</dbReference>
<evidence type="ECO:0000313" key="3">
    <source>
        <dbReference type="EMBL" id="CAB4600315.1"/>
    </source>
</evidence>
<evidence type="ECO:0000256" key="1">
    <source>
        <dbReference type="ARBA" id="ARBA00001933"/>
    </source>
</evidence>
<sequence>MGVTPDLTILGKALANGFAVAAIVGKREFMDLIGDGHVMHGGTYNTQSVSMAATLATLEVIKSGEPHKTIDATGAALMEGLRKEFSKAGVDHEIVGYPTVFNVRFDLHGPTEYRSAIKANRERYANFAFELLTKGIRILPRGTWFLSSAHKNTDIDKTLSAVRDVLKAGI</sequence>
<keyword evidence="2" id="KW-0663">Pyridoxal phosphate</keyword>
<dbReference type="SUPFAM" id="SSF53383">
    <property type="entry name" value="PLP-dependent transferases"/>
    <property type="match status" value="1"/>
</dbReference>
<dbReference type="Gene3D" id="3.40.640.10">
    <property type="entry name" value="Type I PLP-dependent aspartate aminotransferase-like (Major domain)"/>
    <property type="match status" value="1"/>
</dbReference>
<dbReference type="GO" id="GO:0030170">
    <property type="term" value="F:pyridoxal phosphate binding"/>
    <property type="evidence" value="ECO:0007669"/>
    <property type="project" value="InterPro"/>
</dbReference>
<accession>A0A6J6GN98</accession>
<gene>
    <name evidence="3" type="ORF">UFOPK1795_01134</name>
</gene>
<dbReference type="Pfam" id="PF00202">
    <property type="entry name" value="Aminotran_3"/>
    <property type="match status" value="1"/>
</dbReference>
<name>A0A6J6GN98_9ZZZZ</name>
<dbReference type="AlphaFoldDB" id="A0A6J6GN98"/>